<dbReference type="VEuPathDB" id="FungiDB:YALI0_E00528g"/>
<dbReference type="GO" id="GO:0006629">
    <property type="term" value="P:lipid metabolic process"/>
    <property type="evidence" value="ECO:0007669"/>
    <property type="project" value="InterPro"/>
</dbReference>
<dbReference type="RefSeq" id="XP_503375.1">
    <property type="nucleotide sequence ID" value="XM_503375.1"/>
</dbReference>
<proteinExistence type="predicted"/>
<dbReference type="AlphaFoldDB" id="A0A1H6Q6C5"/>
<reference evidence="4 6" key="1">
    <citation type="journal article" date="2016" name="PLoS ONE">
        <title>Sequence Assembly of Yarrowia lipolytica Strain W29/CLIB89 Shows Transposable Element Diversity.</title>
        <authorList>
            <person name="Magnan C."/>
            <person name="Yu J."/>
            <person name="Chang I."/>
            <person name="Jahn E."/>
            <person name="Kanomata Y."/>
            <person name="Wu J."/>
            <person name="Zeller M."/>
            <person name="Oakes M."/>
            <person name="Baldi P."/>
            <person name="Sandmeyer S."/>
        </authorList>
    </citation>
    <scope>NUCLEOTIDE SEQUENCE [LARGE SCALE GENOMIC DNA]</scope>
    <source>
        <strain evidence="4">CLIB89</strain>
        <strain evidence="6">CLIB89(W29)</strain>
    </source>
</reference>
<evidence type="ECO:0000313" key="6">
    <source>
        <dbReference type="Proteomes" id="UP000182444"/>
    </source>
</evidence>
<dbReference type="Proteomes" id="UP000256601">
    <property type="component" value="Unassembled WGS sequence"/>
</dbReference>
<dbReference type="Pfam" id="PF04083">
    <property type="entry name" value="Abhydro_lipase"/>
    <property type="match status" value="1"/>
</dbReference>
<dbReference type="eggNOG" id="KOG2624">
    <property type="taxonomic scope" value="Eukaryota"/>
</dbReference>
<evidence type="ECO:0000313" key="5">
    <source>
        <dbReference type="EMBL" id="RDW29028.1"/>
    </source>
</evidence>
<feature type="compositionally biased region" description="Basic and acidic residues" evidence="1">
    <location>
        <begin position="69"/>
        <end position="80"/>
    </location>
</feature>
<dbReference type="Gene3D" id="3.40.50.1820">
    <property type="entry name" value="alpha/beta hydrolase"/>
    <property type="match status" value="1"/>
</dbReference>
<evidence type="ECO:0000256" key="1">
    <source>
        <dbReference type="SAM" id="MobiDB-lite"/>
    </source>
</evidence>
<dbReference type="KEGG" id="yli:2912882"/>
<name>A0A1H6Q6C5_YARLL</name>
<gene>
    <name evidence="5" type="ORF">B0I71DRAFT_126332</name>
    <name evidence="4" type="ORF">YALI1_E00907g</name>
</gene>
<sequence length="504" mass="58275">MAYSSSTSVNDIYLQDFSQRQSSSSVLDRSSSRNGHLTPSHTGQGVYSQTTAAMSPQSATSEAPLNGSMERKEFSKETKNRSIPNDIAHRFVAAIAAAFFLCVVMTCALFSYIVRSRTPARLPEVQRQRNQTTTKNDKRLTMDLSYYANLLGFVLDEYEVTTSDGFILDLKRLHKQGQEPTGEPILMVHGLLQSSAAYLTSGKDSIAAYFLEQGYDVWLGDNRCGFQPKHTKYKKSDSRMWHWDITEMGTEDLPALVNYVLKVTGREELIYFGHSQGTTQAFLGMSRDFYPALGHKIKLFVALAPAVYAGPLIDRWYFQYCRNMSLERWKWSFGIHSYIPLMNTMHSIFPKRLYGFFGYIMFNYMFDWTDEWWDRNLRNRQFLYSPTFVSSQLMQWWLGPNHFSKYRGILPDKAGVKWYDQNFPKLVLVIPTNDMLVDAEKIYERITQVETDVTLVDTIRVVDYSHLDVLWAMDVVDKVCKPVHEIIKHQEREKSELPEIRLTT</sequence>
<keyword evidence="2" id="KW-0472">Membrane</keyword>
<accession>A0A1H6Q6C5</accession>
<protein>
    <submittedName>
        <fullName evidence="5">Alpha/Beta hydrolase protein</fullName>
    </submittedName>
</protein>
<feature type="compositionally biased region" description="Polar residues" evidence="1">
    <location>
        <begin position="34"/>
        <end position="63"/>
    </location>
</feature>
<dbReference type="GO" id="GO:0016787">
    <property type="term" value="F:hydrolase activity"/>
    <property type="evidence" value="ECO:0007669"/>
    <property type="project" value="UniProtKB-KW"/>
</dbReference>
<keyword evidence="5" id="KW-0378">Hydrolase</keyword>
<dbReference type="OrthoDB" id="6130531at2759"/>
<evidence type="ECO:0000259" key="3">
    <source>
        <dbReference type="Pfam" id="PF04083"/>
    </source>
</evidence>
<dbReference type="InterPro" id="IPR006693">
    <property type="entry name" value="AB_hydrolase_lipase"/>
</dbReference>
<feature type="compositionally biased region" description="Low complexity" evidence="1">
    <location>
        <begin position="19"/>
        <end position="33"/>
    </location>
</feature>
<organism evidence="4 6">
    <name type="scientific">Yarrowia lipolytica</name>
    <name type="common">Candida lipolytica</name>
    <dbReference type="NCBI Taxonomy" id="4952"/>
    <lineage>
        <taxon>Eukaryota</taxon>
        <taxon>Fungi</taxon>
        <taxon>Dikarya</taxon>
        <taxon>Ascomycota</taxon>
        <taxon>Saccharomycotina</taxon>
        <taxon>Dipodascomycetes</taxon>
        <taxon>Dipodascales</taxon>
        <taxon>Dipodascales incertae sedis</taxon>
        <taxon>Yarrowia</taxon>
    </lineage>
</organism>
<dbReference type="PANTHER" id="PTHR11005">
    <property type="entry name" value="LYSOSOMAL ACID LIPASE-RELATED"/>
    <property type="match status" value="1"/>
</dbReference>
<keyword evidence="2" id="KW-1133">Transmembrane helix</keyword>
<evidence type="ECO:0000313" key="4">
    <source>
        <dbReference type="EMBL" id="AOW04764.1"/>
    </source>
</evidence>
<dbReference type="SUPFAM" id="SSF53474">
    <property type="entry name" value="alpha/beta-Hydrolases"/>
    <property type="match status" value="1"/>
</dbReference>
<dbReference type="Proteomes" id="UP000182444">
    <property type="component" value="Chromosome 1E"/>
</dbReference>
<reference evidence="5 7" key="2">
    <citation type="submission" date="2018-07" db="EMBL/GenBank/DDBJ databases">
        <title>Draft Genome Assemblies for Five Robust Yarrowia lipolytica Strains Exhibiting High Lipid Production and Pentose Sugar Utilization and Sugar Alcohol Secretion from Undetoxified Lignocellulosic Biomass Hydrolysates.</title>
        <authorList>
            <consortium name="DOE Joint Genome Institute"/>
            <person name="Walker C."/>
            <person name="Ryu S."/>
            <person name="Na H."/>
            <person name="Zane M."/>
            <person name="LaButti K."/>
            <person name="Lipzen A."/>
            <person name="Haridas S."/>
            <person name="Barry K."/>
            <person name="Grigoriev I.V."/>
            <person name="Quarterman J."/>
            <person name="Slininger P."/>
            <person name="Dien B."/>
            <person name="Trinh C.T."/>
        </authorList>
    </citation>
    <scope>NUCLEOTIDE SEQUENCE [LARGE SCALE GENOMIC DNA]</scope>
    <source>
        <strain evidence="5 7">YB392</strain>
    </source>
</reference>
<evidence type="ECO:0000256" key="2">
    <source>
        <dbReference type="SAM" id="Phobius"/>
    </source>
</evidence>
<dbReference type="GeneID" id="2912882"/>
<dbReference type="OMA" id="DAVEWCF"/>
<dbReference type="EMBL" id="CP017557">
    <property type="protein sequence ID" value="AOW04764.1"/>
    <property type="molecule type" value="Genomic_DNA"/>
</dbReference>
<feature type="transmembrane region" description="Helical" evidence="2">
    <location>
        <begin position="91"/>
        <end position="114"/>
    </location>
</feature>
<feature type="domain" description="Partial AB-hydrolase lipase" evidence="3">
    <location>
        <begin position="145"/>
        <end position="201"/>
    </location>
</feature>
<dbReference type="InterPro" id="IPR029058">
    <property type="entry name" value="AB_hydrolase_fold"/>
</dbReference>
<dbReference type="VEuPathDB" id="FungiDB:YALI1_E00907g"/>
<feature type="region of interest" description="Disordered" evidence="1">
    <location>
        <begin position="19"/>
        <end position="80"/>
    </location>
</feature>
<dbReference type="EMBL" id="KZ858947">
    <property type="protein sequence ID" value="RDW29028.1"/>
    <property type="molecule type" value="Genomic_DNA"/>
</dbReference>
<evidence type="ECO:0000313" key="7">
    <source>
        <dbReference type="Proteomes" id="UP000256601"/>
    </source>
</evidence>
<keyword evidence="2" id="KW-0812">Transmembrane</keyword>